<dbReference type="SUPFAM" id="SSF54236">
    <property type="entry name" value="Ubiquitin-like"/>
    <property type="match status" value="2"/>
</dbReference>
<feature type="domain" description="Rad60/SUMO-like" evidence="4">
    <location>
        <begin position="378"/>
        <end position="446"/>
    </location>
</feature>
<sequence length="450" mass="50337">MDFFGLEKYGKDDSQNDGFDSQSHVILDDTDEIMASLSQKTSSKSVKSQNSTKSSKSGKSTKSSKSTKMTKKSKQTSDEPLPELDELSNGYLEDESGVGEVQENVVDEINANLKELNKLLNKRKPRGKKANESLVTKQAPKGRKGKVATSTPVQSPLNTHQGGPVNFKRSVHIANYGQKLTSTPISIGDSFGETAALGSRRSGRLASKNNDLSRSVTPPPLPRQSKRRGRPKNTTNNVEVIDLISAPPLLLPGVVNLDSDDEDKQKQDMHNKKLADFSFEENYEISVKLRWKGKIEKHFLRKHQKFGDLMEKLAQIENVQVKQVVITMNDDKIIQQEDTPDSIDYKISTILTGRVIPLDLVSTPTEPKKKPRRDKNMIKIRLQAAKLKKPVEIYVDKTRKFSSIKFTIAETLKCDGEMLRLKFDGEIIDLAETPVDLDFDGGEMIDCLYD</sequence>
<dbReference type="InterPro" id="IPR029071">
    <property type="entry name" value="Ubiquitin-like_domsf"/>
</dbReference>
<dbReference type="GO" id="GO:0005634">
    <property type="term" value="C:nucleus"/>
    <property type="evidence" value="ECO:0007669"/>
    <property type="project" value="UniProtKB-SubCell"/>
</dbReference>
<organism evidence="5">
    <name type="scientific">Culicoides sonorensis</name>
    <name type="common">Biting midge</name>
    <dbReference type="NCBI Taxonomy" id="179676"/>
    <lineage>
        <taxon>Eukaryota</taxon>
        <taxon>Metazoa</taxon>
        <taxon>Ecdysozoa</taxon>
        <taxon>Arthropoda</taxon>
        <taxon>Hexapoda</taxon>
        <taxon>Insecta</taxon>
        <taxon>Pterygota</taxon>
        <taxon>Neoptera</taxon>
        <taxon>Endopterygota</taxon>
        <taxon>Diptera</taxon>
        <taxon>Nematocera</taxon>
        <taxon>Chironomoidea</taxon>
        <taxon>Ceratopogonidae</taxon>
        <taxon>Ceratopogoninae</taxon>
        <taxon>Culicoides</taxon>
        <taxon>Monoculicoides</taxon>
    </lineage>
</organism>
<feature type="compositionally biased region" description="Acidic residues" evidence="3">
    <location>
        <begin position="80"/>
        <end position="97"/>
    </location>
</feature>
<feature type="region of interest" description="Disordered" evidence="3">
    <location>
        <begin position="36"/>
        <end position="99"/>
    </location>
</feature>
<evidence type="ECO:0000313" key="6">
    <source>
        <dbReference type="EMBL" id="SSX29678.1"/>
    </source>
</evidence>
<dbReference type="EMBL" id="UFQS01001255">
    <property type="protein sequence ID" value="SSX09955.1"/>
    <property type="molecule type" value="Genomic_DNA"/>
</dbReference>
<evidence type="ECO:0000256" key="2">
    <source>
        <dbReference type="ARBA" id="ARBA00023242"/>
    </source>
</evidence>
<dbReference type="Gene3D" id="3.10.20.90">
    <property type="entry name" value="Phosphatidylinositol 3-kinase Catalytic Subunit, Chain A, domain 1"/>
    <property type="match status" value="2"/>
</dbReference>
<dbReference type="InterPro" id="IPR052324">
    <property type="entry name" value="NFATC2-Int_DNA_Repair"/>
</dbReference>
<evidence type="ECO:0000256" key="3">
    <source>
        <dbReference type="SAM" id="MobiDB-lite"/>
    </source>
</evidence>
<dbReference type="GO" id="GO:0045944">
    <property type="term" value="P:positive regulation of transcription by RNA polymerase II"/>
    <property type="evidence" value="ECO:0007669"/>
    <property type="project" value="TreeGrafter"/>
</dbReference>
<feature type="region of interest" description="Disordered" evidence="3">
    <location>
        <begin position="1"/>
        <end position="23"/>
    </location>
</feature>
<name>A0A336L7V2_CULSO</name>
<dbReference type="VEuPathDB" id="VectorBase:CSON001602"/>
<dbReference type="Pfam" id="PF11976">
    <property type="entry name" value="Rad60-SLD"/>
    <property type="match status" value="1"/>
</dbReference>
<dbReference type="PANTHER" id="PTHR47187">
    <property type="entry name" value="NFATC2-INTERACTING PROTEIN"/>
    <property type="match status" value="1"/>
</dbReference>
<feature type="compositionally biased region" description="Low complexity" evidence="3">
    <location>
        <begin position="36"/>
        <end position="67"/>
    </location>
</feature>
<gene>
    <name evidence="5" type="primary">CSON001602</name>
</gene>
<feature type="region of interest" description="Disordered" evidence="3">
    <location>
        <begin position="198"/>
        <end position="236"/>
    </location>
</feature>
<comment type="subcellular location">
    <subcellularLocation>
        <location evidence="1">Nucleus</location>
    </subcellularLocation>
</comment>
<dbReference type="AlphaFoldDB" id="A0A336L7V2"/>
<proteinExistence type="predicted"/>
<feature type="compositionally biased region" description="Polar residues" evidence="3">
    <location>
        <begin position="207"/>
        <end position="216"/>
    </location>
</feature>
<dbReference type="EMBL" id="UFQT01001255">
    <property type="protein sequence ID" value="SSX29678.1"/>
    <property type="molecule type" value="Genomic_DNA"/>
</dbReference>
<reference evidence="5" key="1">
    <citation type="submission" date="2018-04" db="EMBL/GenBank/DDBJ databases">
        <authorList>
            <person name="Go L.Y."/>
            <person name="Mitchell J.A."/>
        </authorList>
    </citation>
    <scope>NUCLEOTIDE SEQUENCE</scope>
    <source>
        <tissue evidence="5">Whole organism</tissue>
    </source>
</reference>
<keyword evidence="2" id="KW-0539">Nucleus</keyword>
<feature type="compositionally biased region" description="Polar residues" evidence="3">
    <location>
        <begin position="148"/>
        <end position="161"/>
    </location>
</feature>
<evidence type="ECO:0000259" key="4">
    <source>
        <dbReference type="Pfam" id="PF11976"/>
    </source>
</evidence>
<feature type="region of interest" description="Disordered" evidence="3">
    <location>
        <begin position="119"/>
        <end position="165"/>
    </location>
</feature>
<dbReference type="CDD" id="cd01763">
    <property type="entry name" value="Ubl_SUMO_like"/>
    <property type="match status" value="1"/>
</dbReference>
<dbReference type="InterPro" id="IPR022617">
    <property type="entry name" value="Rad60/SUMO-like_dom"/>
</dbReference>
<accession>A0A336L7V2</accession>
<evidence type="ECO:0000256" key="1">
    <source>
        <dbReference type="ARBA" id="ARBA00004123"/>
    </source>
</evidence>
<dbReference type="PANTHER" id="PTHR47187:SF1">
    <property type="entry name" value="NFATC2-INTERACTING PROTEIN"/>
    <property type="match status" value="1"/>
</dbReference>
<protein>
    <submittedName>
        <fullName evidence="5">CSON001602 protein</fullName>
    </submittedName>
</protein>
<reference evidence="6" key="2">
    <citation type="submission" date="2018-07" db="EMBL/GenBank/DDBJ databases">
        <authorList>
            <person name="Quirk P.G."/>
            <person name="Krulwich T.A."/>
        </authorList>
    </citation>
    <scope>NUCLEOTIDE SEQUENCE</scope>
</reference>
<evidence type="ECO:0000313" key="5">
    <source>
        <dbReference type="EMBL" id="SSX09955.1"/>
    </source>
</evidence>